<feature type="signal peptide" evidence="2">
    <location>
        <begin position="1"/>
        <end position="27"/>
    </location>
</feature>
<organism evidence="4 5">
    <name type="scientific">Granulosicoccus antarcticus IMCC3135</name>
    <dbReference type="NCBI Taxonomy" id="1192854"/>
    <lineage>
        <taxon>Bacteria</taxon>
        <taxon>Pseudomonadati</taxon>
        <taxon>Pseudomonadota</taxon>
        <taxon>Gammaproteobacteria</taxon>
        <taxon>Chromatiales</taxon>
        <taxon>Granulosicoccaceae</taxon>
        <taxon>Granulosicoccus</taxon>
    </lineage>
</organism>
<dbReference type="PANTHER" id="PTHR40940">
    <property type="entry name" value="PROTEIN BATD-RELATED"/>
    <property type="match status" value="1"/>
</dbReference>
<evidence type="ECO:0000256" key="2">
    <source>
        <dbReference type="SAM" id="SignalP"/>
    </source>
</evidence>
<dbReference type="InterPro" id="IPR057699">
    <property type="entry name" value="DUF7939"/>
</dbReference>
<feature type="region of interest" description="Disordered" evidence="1">
    <location>
        <begin position="419"/>
        <end position="446"/>
    </location>
</feature>
<sequence length="610" mass="65291">MKTRIVIAQCLLGALLSISSLMQMAVAADGLQARLSTNTIGLGDTVTLTLSADAERVKSNPDLSPLQADFDILSQSSSSQTTIMNGDRNATISWSITLAPTSQGTLDIPPISAGTLSSNALSLDVLEAGSLPAGTSASQDITVELVVDNKPHYVHGEIPITVRITDGAGLTDASLQVPGSQDFTLQQTGEDDFSQSEQDGKTESVMQRHYLLTPLKSGELMLPAVLLQGSIPAPANQSTTSSNPGMPSVFGGSPFGSSLFDRMFNPGQQVRVLSKPVTLDIKANPVNDSSWFLPAKEVKLSAKWSSQKPTFKVGEAVPRTIQLFALGAAREKLPTLEFAGTDGARMYLDRSDDKSVDTAQGTAAVREFSVSIVPTRSGEITLPAIEVNWWDTQADEQRTASLPAETISVTGGTLDTTTDIAGSTQPLANATPQDDIRQTPDTPDSFDTRAPTSQLLLWSGLTIAALTGGALLVLRYRRTPLQPAASGTLKPGSLNRRREKKLQQQVLRQLHSQVVNSSKNNQPEASYAAFRAWHATAIPGEPLSSLSLQDHHPGLAIEFDKLESRFYQAGALQTWDGNAFLNAFQESSTQLEKHEQSISHTTYVPALYPA</sequence>
<dbReference type="Pfam" id="PF13584">
    <property type="entry name" value="BatD"/>
    <property type="match status" value="1"/>
</dbReference>
<dbReference type="InterPro" id="IPR025738">
    <property type="entry name" value="BatD"/>
</dbReference>
<evidence type="ECO:0000256" key="1">
    <source>
        <dbReference type="SAM" id="MobiDB-lite"/>
    </source>
</evidence>
<accession>A0A2Z2P2T1</accession>
<dbReference type="KEGG" id="gai:IMCC3135_28140"/>
<feature type="chain" id="PRO_5016307057" description="DUF7939 domain-containing protein" evidence="2">
    <location>
        <begin position="28"/>
        <end position="610"/>
    </location>
</feature>
<feature type="compositionally biased region" description="Polar residues" evidence="1">
    <location>
        <begin position="419"/>
        <end position="432"/>
    </location>
</feature>
<evidence type="ECO:0000313" key="5">
    <source>
        <dbReference type="Proteomes" id="UP000250079"/>
    </source>
</evidence>
<gene>
    <name evidence="4" type="ORF">IMCC3135_28140</name>
</gene>
<feature type="domain" description="DUF7939" evidence="3">
    <location>
        <begin position="510"/>
        <end position="588"/>
    </location>
</feature>
<evidence type="ECO:0000259" key="3">
    <source>
        <dbReference type="Pfam" id="PF25607"/>
    </source>
</evidence>
<dbReference type="Pfam" id="PF25607">
    <property type="entry name" value="DUF7939"/>
    <property type="match status" value="1"/>
</dbReference>
<dbReference type="Proteomes" id="UP000250079">
    <property type="component" value="Chromosome"/>
</dbReference>
<proteinExistence type="predicted"/>
<dbReference type="AlphaFoldDB" id="A0A2Z2P2T1"/>
<dbReference type="OrthoDB" id="5293418at2"/>
<keyword evidence="5" id="KW-1185">Reference proteome</keyword>
<dbReference type="PANTHER" id="PTHR40940:SF1">
    <property type="entry name" value="PROTEIN BATD"/>
    <property type="match status" value="1"/>
</dbReference>
<dbReference type="EMBL" id="CP018632">
    <property type="protein sequence ID" value="ASJ75680.1"/>
    <property type="molecule type" value="Genomic_DNA"/>
</dbReference>
<name>A0A2Z2P2T1_9GAMM</name>
<dbReference type="RefSeq" id="WP_157736315.1">
    <property type="nucleotide sequence ID" value="NZ_CP018632.1"/>
</dbReference>
<protein>
    <recommendedName>
        <fullName evidence="3">DUF7939 domain-containing protein</fullName>
    </recommendedName>
</protein>
<keyword evidence="2" id="KW-0732">Signal</keyword>
<reference evidence="4 5" key="1">
    <citation type="submission" date="2016-12" db="EMBL/GenBank/DDBJ databases">
        <authorList>
            <person name="Song W.-J."/>
            <person name="Kurnit D.M."/>
        </authorList>
    </citation>
    <scope>NUCLEOTIDE SEQUENCE [LARGE SCALE GENOMIC DNA]</scope>
    <source>
        <strain evidence="4 5">IMCC3135</strain>
    </source>
</reference>
<evidence type="ECO:0000313" key="4">
    <source>
        <dbReference type="EMBL" id="ASJ75680.1"/>
    </source>
</evidence>